<evidence type="ECO:0000259" key="1">
    <source>
        <dbReference type="Pfam" id="PF07238"/>
    </source>
</evidence>
<proteinExistence type="predicted"/>
<name>A0ABY8FPM2_9SPHN</name>
<dbReference type="RefSeq" id="WP_278014821.1">
    <property type="nucleotide sequence ID" value="NZ_CP121106.1"/>
</dbReference>
<sequence length="94" mass="10016">MRTRKDERLATSRAIVVSLPGSDLAATMVDISRTGCKIEVDTDRVGVGSTVVIEMSGETIASGEIVWLAQQECGVAFHRQISAEQVDRVAAVIG</sequence>
<reference evidence="2 3" key="1">
    <citation type="submission" date="2023-03" db="EMBL/GenBank/DDBJ databases">
        <title>Altererythrobacter sp. CAU 1644 isolated from sand.</title>
        <authorList>
            <person name="Kim W."/>
        </authorList>
    </citation>
    <scope>NUCLEOTIDE SEQUENCE [LARGE SCALE GENOMIC DNA]</scope>
    <source>
        <strain evidence="2 3">CAU 1644</strain>
    </source>
</reference>
<evidence type="ECO:0000313" key="2">
    <source>
        <dbReference type="EMBL" id="WFL76055.1"/>
    </source>
</evidence>
<dbReference type="Proteomes" id="UP001215827">
    <property type="component" value="Chromosome"/>
</dbReference>
<dbReference type="EMBL" id="CP121106">
    <property type="protein sequence ID" value="WFL76055.1"/>
    <property type="molecule type" value="Genomic_DNA"/>
</dbReference>
<dbReference type="Pfam" id="PF07238">
    <property type="entry name" value="PilZ"/>
    <property type="match status" value="1"/>
</dbReference>
<gene>
    <name evidence="2" type="ORF">P7228_08535</name>
</gene>
<accession>A0ABY8FPM2</accession>
<protein>
    <submittedName>
        <fullName evidence="2">PilZ domain-containing protein</fullName>
    </submittedName>
</protein>
<dbReference type="Gene3D" id="2.40.10.220">
    <property type="entry name" value="predicted glycosyltransferase like domains"/>
    <property type="match status" value="1"/>
</dbReference>
<dbReference type="InterPro" id="IPR009875">
    <property type="entry name" value="PilZ_domain"/>
</dbReference>
<evidence type="ECO:0000313" key="3">
    <source>
        <dbReference type="Proteomes" id="UP001215827"/>
    </source>
</evidence>
<keyword evidence="3" id="KW-1185">Reference proteome</keyword>
<feature type="domain" description="PilZ" evidence="1">
    <location>
        <begin position="3"/>
        <end position="90"/>
    </location>
</feature>
<organism evidence="2 3">
    <name type="scientific">Altererythrobacter arenosus</name>
    <dbReference type="NCBI Taxonomy" id="3032592"/>
    <lineage>
        <taxon>Bacteria</taxon>
        <taxon>Pseudomonadati</taxon>
        <taxon>Pseudomonadota</taxon>
        <taxon>Alphaproteobacteria</taxon>
        <taxon>Sphingomonadales</taxon>
        <taxon>Erythrobacteraceae</taxon>
        <taxon>Altererythrobacter</taxon>
    </lineage>
</organism>
<dbReference type="SUPFAM" id="SSF141371">
    <property type="entry name" value="PilZ domain-like"/>
    <property type="match status" value="1"/>
</dbReference>